<dbReference type="Gene3D" id="2.30.42.10">
    <property type="match status" value="1"/>
</dbReference>
<gene>
    <name evidence="3" type="ORF">EGYM00392_LOCUS42245</name>
</gene>
<evidence type="ECO:0008006" key="4">
    <source>
        <dbReference type="Google" id="ProtNLM"/>
    </source>
</evidence>
<evidence type="ECO:0000313" key="3">
    <source>
        <dbReference type="EMBL" id="CAD9031103.1"/>
    </source>
</evidence>
<feature type="region of interest" description="Disordered" evidence="1">
    <location>
        <begin position="208"/>
        <end position="272"/>
    </location>
</feature>
<protein>
    <recommendedName>
        <fullName evidence="4">PDZ domain-containing protein</fullName>
    </recommendedName>
</protein>
<evidence type="ECO:0000256" key="2">
    <source>
        <dbReference type="SAM" id="Phobius"/>
    </source>
</evidence>
<accession>A0A7S1J318</accession>
<keyword evidence="2" id="KW-1133">Transmembrane helix</keyword>
<feature type="transmembrane region" description="Helical" evidence="2">
    <location>
        <begin position="183"/>
        <end position="202"/>
    </location>
</feature>
<feature type="non-terminal residue" evidence="3">
    <location>
        <position position="1"/>
    </location>
</feature>
<keyword evidence="2" id="KW-0472">Membrane</keyword>
<dbReference type="EMBL" id="HBGA01113409">
    <property type="protein sequence ID" value="CAD9031103.1"/>
    <property type="molecule type" value="Transcribed_RNA"/>
</dbReference>
<reference evidence="3" key="1">
    <citation type="submission" date="2021-01" db="EMBL/GenBank/DDBJ databases">
        <authorList>
            <person name="Corre E."/>
            <person name="Pelletier E."/>
            <person name="Niang G."/>
            <person name="Scheremetjew M."/>
            <person name="Finn R."/>
            <person name="Kale V."/>
            <person name="Holt S."/>
            <person name="Cochrane G."/>
            <person name="Meng A."/>
            <person name="Brown T."/>
            <person name="Cohen L."/>
        </authorList>
    </citation>
    <scope>NUCLEOTIDE SEQUENCE</scope>
    <source>
        <strain evidence="3">NIES-381</strain>
    </source>
</reference>
<feature type="compositionally biased region" description="Pro residues" evidence="1">
    <location>
        <begin position="251"/>
        <end position="265"/>
    </location>
</feature>
<dbReference type="SUPFAM" id="SSF50156">
    <property type="entry name" value="PDZ domain-like"/>
    <property type="match status" value="1"/>
</dbReference>
<sequence>VGTGGTVLSSTNSNWALPLTVGQTTLRNRRPSFSTGASTVWCGGNHQGVTVLAGSGLTFDMSCGATSGTYFDVKGGVIIFDKVGPVQTQAPVKLSGYATGVGVSGGKVEVYQTLAATTTGIEYTVTLMEVRGNNPDQCNAWSNSMAHGNIICNEGMVCDITSEFTSPASVCIVSFHQKSQVNFWWLLFLLFVPCLFCSLLIWKFTHKKKPKPPPNPQAVVIHTPEPIPAPTPMTPAAPPPVVQREPEPVDHAPPPPRPPPAPAPEPKPDTSNLRPWIGAAVKWLDDGKGGRDNVCIVQAVTNGSPAGLAGIQEEDWLQMWDDDVIETASFWKSKAKAMTIGDVVGITLVRNGVEHRVQLEITGTERELGRYTVTSENVLGASVQSSSQSLSRSSQSLRR</sequence>
<dbReference type="AlphaFoldDB" id="A0A7S1J318"/>
<dbReference type="InterPro" id="IPR036034">
    <property type="entry name" value="PDZ_sf"/>
</dbReference>
<proteinExistence type="predicted"/>
<organism evidence="3">
    <name type="scientific">Eutreptiella gymnastica</name>
    <dbReference type="NCBI Taxonomy" id="73025"/>
    <lineage>
        <taxon>Eukaryota</taxon>
        <taxon>Discoba</taxon>
        <taxon>Euglenozoa</taxon>
        <taxon>Euglenida</taxon>
        <taxon>Spirocuta</taxon>
        <taxon>Euglenophyceae</taxon>
        <taxon>Eutreptiales</taxon>
        <taxon>Eutreptiaceae</taxon>
        <taxon>Eutreptiella</taxon>
    </lineage>
</organism>
<keyword evidence="2" id="KW-0812">Transmembrane</keyword>
<evidence type="ECO:0000256" key="1">
    <source>
        <dbReference type="SAM" id="MobiDB-lite"/>
    </source>
</evidence>
<feature type="compositionally biased region" description="Pro residues" evidence="1">
    <location>
        <begin position="225"/>
        <end position="241"/>
    </location>
</feature>
<name>A0A7S1J318_9EUGL</name>